<gene>
    <name evidence="7" type="ORF">CC1G_10278</name>
</gene>
<evidence type="ECO:0000256" key="6">
    <source>
        <dbReference type="RuleBase" id="RU004396"/>
    </source>
</evidence>
<dbReference type="VEuPathDB" id="FungiDB:CC1G_10278"/>
<reference evidence="7 8" key="1">
    <citation type="journal article" date="2010" name="Proc. Natl. Acad. Sci. U.S.A.">
        <title>Insights into evolution of multicellular fungi from the assembled chromosomes of the mushroom Coprinopsis cinerea (Coprinus cinereus).</title>
        <authorList>
            <person name="Stajich J.E."/>
            <person name="Wilke S.K."/>
            <person name="Ahren D."/>
            <person name="Au C.H."/>
            <person name="Birren B.W."/>
            <person name="Borodovsky M."/>
            <person name="Burns C."/>
            <person name="Canback B."/>
            <person name="Casselton L.A."/>
            <person name="Cheng C.K."/>
            <person name="Deng J."/>
            <person name="Dietrich F.S."/>
            <person name="Fargo D.C."/>
            <person name="Farman M.L."/>
            <person name="Gathman A.C."/>
            <person name="Goldberg J."/>
            <person name="Guigo R."/>
            <person name="Hoegger P.J."/>
            <person name="Hooker J.B."/>
            <person name="Huggins A."/>
            <person name="James T.Y."/>
            <person name="Kamada T."/>
            <person name="Kilaru S."/>
            <person name="Kodira C."/>
            <person name="Kues U."/>
            <person name="Kupfer D."/>
            <person name="Kwan H.S."/>
            <person name="Lomsadze A."/>
            <person name="Li W."/>
            <person name="Lilly W.W."/>
            <person name="Ma L.J."/>
            <person name="Mackey A.J."/>
            <person name="Manning G."/>
            <person name="Martin F."/>
            <person name="Muraguchi H."/>
            <person name="Natvig D.O."/>
            <person name="Palmerini H."/>
            <person name="Ramesh M.A."/>
            <person name="Rehmeyer C.J."/>
            <person name="Roe B.A."/>
            <person name="Shenoy N."/>
            <person name="Stanke M."/>
            <person name="Ter-Hovhannisyan V."/>
            <person name="Tunlid A."/>
            <person name="Velagapudi R."/>
            <person name="Vision T.J."/>
            <person name="Zeng Q."/>
            <person name="Zolan M.E."/>
            <person name="Pukkila P.J."/>
        </authorList>
    </citation>
    <scope>NUCLEOTIDE SEQUENCE [LARGE SCALE GENOMIC DNA]</scope>
    <source>
        <strain evidence="8">Okayama-7 / 130 / ATCC MYA-4618 / FGSC 9003</strain>
    </source>
</reference>
<protein>
    <submittedName>
        <fullName evidence="7">Uncharacterized protein</fullName>
    </submittedName>
</protein>
<evidence type="ECO:0000313" key="8">
    <source>
        <dbReference type="Proteomes" id="UP000001861"/>
    </source>
</evidence>
<keyword evidence="2" id="KW-0999">Mitochondrion inner membrane</keyword>
<dbReference type="Pfam" id="PF02046">
    <property type="entry name" value="COX6A"/>
    <property type="match status" value="1"/>
</dbReference>
<dbReference type="Proteomes" id="UP000001861">
    <property type="component" value="Unassembled WGS sequence"/>
</dbReference>
<dbReference type="Gene3D" id="4.10.95.10">
    <property type="entry name" value="Cytochrome c oxidase, subunit VIa"/>
    <property type="match status" value="1"/>
</dbReference>
<dbReference type="GO" id="GO:0030234">
    <property type="term" value="F:enzyme regulator activity"/>
    <property type="evidence" value="ECO:0007669"/>
    <property type="project" value="TreeGrafter"/>
</dbReference>
<dbReference type="OrthoDB" id="5947505at2759"/>
<dbReference type="InterPro" id="IPR001349">
    <property type="entry name" value="Cyt_c_oxidase_su6a"/>
</dbReference>
<evidence type="ECO:0000256" key="2">
    <source>
        <dbReference type="ARBA" id="ARBA00022792"/>
    </source>
</evidence>
<dbReference type="RefSeq" id="XP_001828607.1">
    <property type="nucleotide sequence ID" value="XM_001828555.2"/>
</dbReference>
<dbReference type="STRING" id="240176.A8N157"/>
<keyword evidence="8" id="KW-1185">Reference proteome</keyword>
<comment type="subcellular location">
    <subcellularLocation>
        <location evidence="1">Mitochondrion inner membrane</location>
    </subcellularLocation>
</comment>
<evidence type="ECO:0000256" key="1">
    <source>
        <dbReference type="ARBA" id="ARBA00004273"/>
    </source>
</evidence>
<dbReference type="KEGG" id="cci:CC1G_10278"/>
<name>A8N157_COPC7</name>
<dbReference type="AlphaFoldDB" id="A8N157"/>
<keyword evidence="3" id="KW-0809">Transit peptide</keyword>
<comment type="caution">
    <text evidence="7">The sequence shown here is derived from an EMBL/GenBank/DDBJ whole genome shotgun (WGS) entry which is preliminary data.</text>
</comment>
<dbReference type="GeneID" id="6005032"/>
<dbReference type="InterPro" id="IPR036418">
    <property type="entry name" value="Cyt_c_oxidase_su6a_sf"/>
</dbReference>
<keyword evidence="5" id="KW-0472">Membrane</keyword>
<dbReference type="EMBL" id="AACS02000001">
    <property type="protein sequence ID" value="EAU93210.1"/>
    <property type="molecule type" value="Genomic_DNA"/>
</dbReference>
<dbReference type="FunCoup" id="A8N157">
    <property type="interactions" value="86"/>
</dbReference>
<proteinExistence type="inferred from homology"/>
<dbReference type="PANTHER" id="PTHR11504:SF0">
    <property type="entry name" value="CYTOCHROME C OXIDASE SUBUNIT"/>
    <property type="match status" value="1"/>
</dbReference>
<sequence>MSFAMLRNAARSASRRATRQFSATAENPALTKYLAEEKALTQHATQTTDLWRKISYYGCFPGIVAVVAWVYNVEVEHAAHIEHLKEENGGELPETPAYDFLNRRAKPFPWGANSLFWNPDANKNMEE</sequence>
<dbReference type="eggNOG" id="KOG3469">
    <property type="taxonomic scope" value="Eukaryota"/>
</dbReference>
<evidence type="ECO:0000256" key="5">
    <source>
        <dbReference type="ARBA" id="ARBA00023136"/>
    </source>
</evidence>
<accession>A8N157</accession>
<dbReference type="PANTHER" id="PTHR11504">
    <property type="entry name" value="CYTOCHROME C OXIDASE POLYPEPTIDE VIA"/>
    <property type="match status" value="1"/>
</dbReference>
<organism evidence="7 8">
    <name type="scientific">Coprinopsis cinerea (strain Okayama-7 / 130 / ATCC MYA-4618 / FGSC 9003)</name>
    <name type="common">Inky cap fungus</name>
    <name type="synonym">Hormographiella aspergillata</name>
    <dbReference type="NCBI Taxonomy" id="240176"/>
    <lineage>
        <taxon>Eukaryota</taxon>
        <taxon>Fungi</taxon>
        <taxon>Dikarya</taxon>
        <taxon>Basidiomycota</taxon>
        <taxon>Agaricomycotina</taxon>
        <taxon>Agaricomycetes</taxon>
        <taxon>Agaricomycetidae</taxon>
        <taxon>Agaricales</taxon>
        <taxon>Agaricineae</taxon>
        <taxon>Psathyrellaceae</taxon>
        <taxon>Coprinopsis</taxon>
    </lineage>
</organism>
<dbReference type="GO" id="GO:0006123">
    <property type="term" value="P:mitochondrial electron transport, cytochrome c to oxygen"/>
    <property type="evidence" value="ECO:0007669"/>
    <property type="project" value="TreeGrafter"/>
</dbReference>
<evidence type="ECO:0000256" key="3">
    <source>
        <dbReference type="ARBA" id="ARBA00022946"/>
    </source>
</evidence>
<dbReference type="InParanoid" id="A8N157"/>
<dbReference type="OMA" id="KLPWMVD"/>
<keyword evidence="4" id="KW-0496">Mitochondrion</keyword>
<evidence type="ECO:0000313" key="7">
    <source>
        <dbReference type="EMBL" id="EAU93210.1"/>
    </source>
</evidence>
<comment type="similarity">
    <text evidence="6">Belongs to the cytochrome c oxidase subunit 6A family.</text>
</comment>
<evidence type="ECO:0000256" key="4">
    <source>
        <dbReference type="ARBA" id="ARBA00023128"/>
    </source>
</evidence>
<dbReference type="SUPFAM" id="SSF81411">
    <property type="entry name" value="Mitochondrial cytochrome c oxidase subunit VIa"/>
    <property type="match status" value="1"/>
</dbReference>
<dbReference type="GO" id="GO:0005743">
    <property type="term" value="C:mitochondrial inner membrane"/>
    <property type="evidence" value="ECO:0007669"/>
    <property type="project" value="UniProtKB-SubCell"/>
</dbReference>